<evidence type="ECO:0000313" key="3">
    <source>
        <dbReference type="Proteomes" id="UP000256970"/>
    </source>
</evidence>
<evidence type="ECO:0000256" key="1">
    <source>
        <dbReference type="SAM" id="SignalP"/>
    </source>
</evidence>
<dbReference type="STRING" id="3088.A0A383WKC0"/>
<name>A0A383WKC0_TETOB</name>
<proteinExistence type="predicted"/>
<evidence type="ECO:0000313" key="2">
    <source>
        <dbReference type="EMBL" id="SZX77908.1"/>
    </source>
</evidence>
<accession>A0A383WKC0</accession>
<dbReference type="Proteomes" id="UP000256970">
    <property type="component" value="Unassembled WGS sequence"/>
</dbReference>
<organism evidence="2 3">
    <name type="scientific">Tetradesmus obliquus</name>
    <name type="common">Green alga</name>
    <name type="synonym">Acutodesmus obliquus</name>
    <dbReference type="NCBI Taxonomy" id="3088"/>
    <lineage>
        <taxon>Eukaryota</taxon>
        <taxon>Viridiplantae</taxon>
        <taxon>Chlorophyta</taxon>
        <taxon>core chlorophytes</taxon>
        <taxon>Chlorophyceae</taxon>
        <taxon>CS clade</taxon>
        <taxon>Sphaeropleales</taxon>
        <taxon>Scenedesmaceae</taxon>
        <taxon>Tetradesmus</taxon>
    </lineage>
</organism>
<reference evidence="2 3" key="1">
    <citation type="submission" date="2016-10" db="EMBL/GenBank/DDBJ databases">
        <authorList>
            <person name="Cai Z."/>
        </authorList>
    </citation>
    <scope>NUCLEOTIDE SEQUENCE [LARGE SCALE GENOMIC DNA]</scope>
</reference>
<gene>
    <name evidence="2" type="ORF">BQ4739_LOCUS18242</name>
</gene>
<feature type="signal peptide" evidence="1">
    <location>
        <begin position="1"/>
        <end position="26"/>
    </location>
</feature>
<dbReference type="AlphaFoldDB" id="A0A383WKC0"/>
<feature type="chain" id="PRO_5016863621" description="Bifunctional inhibitor/plant lipid transfer protein/seed storage helical domain-containing protein" evidence="1">
    <location>
        <begin position="27"/>
        <end position="138"/>
    </location>
</feature>
<sequence>MSHTSTLIVLAGVLLLAAASVDAAAAHPLAGRQLRQLMQQGSKYDQCNQAFNKAGGRSSIESRMKAACALEGNFDINKCCGEAKSAMSVAPADCLCDPAVWSEVENGILGAGINGLTSSTLKDFTKGCGIKNRGAGTC</sequence>
<protein>
    <recommendedName>
        <fullName evidence="4">Bifunctional inhibitor/plant lipid transfer protein/seed storage helical domain-containing protein</fullName>
    </recommendedName>
</protein>
<dbReference type="EMBL" id="FNXT01001297">
    <property type="protein sequence ID" value="SZX77908.1"/>
    <property type="molecule type" value="Genomic_DNA"/>
</dbReference>
<keyword evidence="1" id="KW-0732">Signal</keyword>
<evidence type="ECO:0008006" key="4">
    <source>
        <dbReference type="Google" id="ProtNLM"/>
    </source>
</evidence>
<keyword evidence="3" id="KW-1185">Reference proteome</keyword>